<evidence type="ECO:0000256" key="1">
    <source>
        <dbReference type="SAM" id="MobiDB-lite"/>
    </source>
</evidence>
<evidence type="ECO:0000313" key="2">
    <source>
        <dbReference type="EMBL" id="KKN75246.1"/>
    </source>
</evidence>
<feature type="region of interest" description="Disordered" evidence="1">
    <location>
        <begin position="96"/>
        <end position="121"/>
    </location>
</feature>
<dbReference type="EMBL" id="LAZR01000313">
    <property type="protein sequence ID" value="KKN75246.1"/>
    <property type="molecule type" value="Genomic_DNA"/>
</dbReference>
<name>A0A0F9VP34_9ZZZZ</name>
<organism evidence="2">
    <name type="scientific">marine sediment metagenome</name>
    <dbReference type="NCBI Taxonomy" id="412755"/>
    <lineage>
        <taxon>unclassified sequences</taxon>
        <taxon>metagenomes</taxon>
        <taxon>ecological metagenomes</taxon>
    </lineage>
</organism>
<gene>
    <name evidence="2" type="ORF">LCGC14_0382450</name>
</gene>
<comment type="caution">
    <text evidence="2">The sequence shown here is derived from an EMBL/GenBank/DDBJ whole genome shotgun (WGS) entry which is preliminary data.</text>
</comment>
<protein>
    <recommendedName>
        <fullName evidence="3">Bacteriophage lambda Replication protein O N-terminal domain-containing protein</fullName>
    </recommendedName>
</protein>
<evidence type="ECO:0008006" key="3">
    <source>
        <dbReference type="Google" id="ProtNLM"/>
    </source>
</evidence>
<accession>A0A0F9VP34</accession>
<reference evidence="2" key="1">
    <citation type="journal article" date="2015" name="Nature">
        <title>Complex archaea that bridge the gap between prokaryotes and eukaryotes.</title>
        <authorList>
            <person name="Spang A."/>
            <person name="Saw J.H."/>
            <person name="Jorgensen S.L."/>
            <person name="Zaremba-Niedzwiedzka K."/>
            <person name="Martijn J."/>
            <person name="Lind A.E."/>
            <person name="van Eijk R."/>
            <person name="Schleper C."/>
            <person name="Guy L."/>
            <person name="Ettema T.J."/>
        </authorList>
    </citation>
    <scope>NUCLEOTIDE SEQUENCE</scope>
</reference>
<proteinExistence type="predicted"/>
<sequence length="121" mass="13188">MSWVKVSDGLATHPKVLAAGQAAAWLHVAGLCYAAQHLTDGAISDSSLSGLGQYTRARARKLADRLVEVRLWERNGTGYAIHDYLDYNPSRKEVEARREAKRRIGQAGGLAKAKQRGKESG</sequence>
<dbReference type="AlphaFoldDB" id="A0A0F9VP34"/>